<dbReference type="GO" id="GO:0008270">
    <property type="term" value="F:zinc ion binding"/>
    <property type="evidence" value="ECO:0007669"/>
    <property type="project" value="UniProtKB-KW"/>
</dbReference>
<keyword evidence="6" id="KW-0539">Nucleus</keyword>
<name>A0A1D8PFN2_CANAL</name>
<feature type="region of interest" description="Disordered" evidence="8">
    <location>
        <begin position="313"/>
        <end position="362"/>
    </location>
</feature>
<dbReference type="Proteomes" id="UP000000559">
    <property type="component" value="Chromosome 1"/>
</dbReference>
<evidence type="ECO:0000313" key="11">
    <source>
        <dbReference type="EMBL" id="AOW26949.1"/>
    </source>
</evidence>
<dbReference type="GO" id="GO:0006357">
    <property type="term" value="P:regulation of transcription by RNA polymerase II"/>
    <property type="evidence" value="ECO:0000318"/>
    <property type="project" value="GO_Central"/>
</dbReference>
<reference evidence="11 12" key="2">
    <citation type="journal article" date="2007" name="Genome Biol.">
        <title>Assembly of the Candida albicans genome into sixteen supercontigs aligned on the eight chromosomes.</title>
        <authorList>
            <person name="van het Hoog M."/>
            <person name="Rast T.J."/>
            <person name="Martchenko M."/>
            <person name="Grindle S."/>
            <person name="Dignard D."/>
            <person name="Hogues H."/>
            <person name="Cuomo C."/>
            <person name="Berriman M."/>
            <person name="Scherer S."/>
            <person name="Magee B.B."/>
            <person name="Whiteway M."/>
            <person name="Chibana H."/>
            <person name="Nantel A."/>
            <person name="Magee P.T."/>
        </authorList>
    </citation>
    <scope>GENOME REANNOTATION</scope>
    <source>
        <strain evidence="12">SC5314 / ATCC MYA-2876</strain>
    </source>
</reference>
<feature type="compositionally biased region" description="Polar residues" evidence="8">
    <location>
        <begin position="222"/>
        <end position="254"/>
    </location>
</feature>
<dbReference type="GO" id="GO:0003677">
    <property type="term" value="F:DNA binding"/>
    <property type="evidence" value="ECO:0000314"/>
    <property type="project" value="CGD"/>
</dbReference>
<evidence type="ECO:0000313" key="10">
    <source>
        <dbReference type="CGD" id="CAL0000190493"/>
    </source>
</evidence>
<keyword evidence="2" id="KW-0479">Metal-binding</keyword>
<gene>
    <name evidence="10 11" type="primary">OFI1</name>
    <name evidence="11" type="ordered locus">CAALFM_C113440CA</name>
    <name evidence="10" type="ordered locus">orf19.12437</name>
</gene>
<feature type="region of interest" description="Disordered" evidence="8">
    <location>
        <begin position="399"/>
        <end position="602"/>
    </location>
</feature>
<dbReference type="PROSITE" id="PS00028">
    <property type="entry name" value="ZINC_FINGER_C2H2_1"/>
    <property type="match status" value="2"/>
</dbReference>
<feature type="compositionally biased region" description="Polar residues" evidence="8">
    <location>
        <begin position="426"/>
        <end position="441"/>
    </location>
</feature>
<dbReference type="RefSeq" id="XP_722182.2">
    <property type="nucleotide sequence ID" value="XM_717089.2"/>
</dbReference>
<dbReference type="EMBL" id="CP017623">
    <property type="protein sequence ID" value="AOW26949.1"/>
    <property type="molecule type" value="Genomic_DNA"/>
</dbReference>
<dbReference type="GO" id="GO:0001216">
    <property type="term" value="F:DNA-binding transcription activator activity"/>
    <property type="evidence" value="ECO:0000314"/>
    <property type="project" value="CGD"/>
</dbReference>
<evidence type="ECO:0000256" key="8">
    <source>
        <dbReference type="SAM" id="MobiDB-lite"/>
    </source>
</evidence>
<dbReference type="GO" id="GO:1900430">
    <property type="term" value="P:positive regulation of filamentous growth of a population of unicellular organisms"/>
    <property type="evidence" value="ECO:0000315"/>
    <property type="project" value="CGD"/>
</dbReference>
<dbReference type="CGD" id="CAL0000190493">
    <property type="gene designation" value="OFI1"/>
</dbReference>
<keyword evidence="3" id="KW-0677">Repeat</keyword>
<dbReference type="VEuPathDB" id="FungiDB:C1_13440C_A"/>
<dbReference type="FunFam" id="3.30.160.60:FF:003215">
    <property type="entry name" value="Transcriptional regulator, putative"/>
    <property type="match status" value="1"/>
</dbReference>
<feature type="region of interest" description="Disordered" evidence="8">
    <location>
        <begin position="170"/>
        <end position="273"/>
    </location>
</feature>
<dbReference type="eggNOG" id="KOG1721">
    <property type="taxonomic scope" value="Eukaryota"/>
</dbReference>
<evidence type="ECO:0000256" key="7">
    <source>
        <dbReference type="PROSITE-ProRule" id="PRU00042"/>
    </source>
</evidence>
<feature type="compositionally biased region" description="Polar residues" evidence="8">
    <location>
        <begin position="170"/>
        <end position="214"/>
    </location>
</feature>
<evidence type="ECO:0000313" key="12">
    <source>
        <dbReference type="Proteomes" id="UP000000559"/>
    </source>
</evidence>
<dbReference type="GO" id="GO:1900241">
    <property type="term" value="P:positive regulation of phenotypic switching"/>
    <property type="evidence" value="ECO:0000315"/>
    <property type="project" value="CGD"/>
</dbReference>
<dbReference type="SMR" id="A0A1D8PFN2"/>
<dbReference type="AlphaFoldDB" id="A0A1D8PFN2"/>
<dbReference type="GO" id="GO:0005634">
    <property type="term" value="C:nucleus"/>
    <property type="evidence" value="ECO:0007669"/>
    <property type="project" value="UniProtKB-SubCell"/>
</dbReference>
<dbReference type="PROSITE" id="PS50157">
    <property type="entry name" value="ZINC_FINGER_C2H2_2"/>
    <property type="match status" value="3"/>
</dbReference>
<dbReference type="GO" id="GO:0044403">
    <property type="term" value="P:biological process involved in symbiotic interaction"/>
    <property type="evidence" value="ECO:0000315"/>
    <property type="project" value="CGD"/>
</dbReference>
<dbReference type="OrthoDB" id="8117402at2759"/>
<dbReference type="Pfam" id="PF00096">
    <property type="entry name" value="zf-C2H2"/>
    <property type="match status" value="1"/>
</dbReference>
<evidence type="ECO:0000256" key="4">
    <source>
        <dbReference type="ARBA" id="ARBA00022771"/>
    </source>
</evidence>
<feature type="domain" description="C2H2-type" evidence="9">
    <location>
        <begin position="125"/>
        <end position="152"/>
    </location>
</feature>
<comment type="subcellular location">
    <subcellularLocation>
        <location evidence="1">Nucleus</location>
    </subcellularLocation>
</comment>
<reference evidence="11 12" key="1">
    <citation type="journal article" date="2004" name="Proc. Natl. Acad. Sci. U.S.A.">
        <title>The diploid genome sequence of Candida albicans.</title>
        <authorList>
            <person name="Jones T."/>
            <person name="Federspiel N.A."/>
            <person name="Chibana H."/>
            <person name="Dungan J."/>
            <person name="Kalman S."/>
            <person name="Magee B.B."/>
            <person name="Newport G."/>
            <person name="Thorstenson Y.R."/>
            <person name="Agabian N."/>
            <person name="Magee P.T."/>
            <person name="Davis R.W."/>
            <person name="Scherer S."/>
        </authorList>
    </citation>
    <scope>NUCLEOTIDE SEQUENCE [LARGE SCALE GENOMIC DNA]</scope>
    <source>
        <strain evidence="12">SC5314 / ATCC MYA-2876</strain>
    </source>
</reference>
<feature type="compositionally biased region" description="Pro residues" evidence="8">
    <location>
        <begin position="503"/>
        <end position="512"/>
    </location>
</feature>
<dbReference type="InterPro" id="IPR013087">
    <property type="entry name" value="Znf_C2H2_type"/>
</dbReference>
<protein>
    <submittedName>
        <fullName evidence="11">Ofi1p</fullName>
    </submittedName>
</protein>
<evidence type="ECO:0000256" key="2">
    <source>
        <dbReference type="ARBA" id="ARBA00022723"/>
    </source>
</evidence>
<evidence type="ECO:0000256" key="6">
    <source>
        <dbReference type="ARBA" id="ARBA00023242"/>
    </source>
</evidence>
<feature type="compositionally biased region" description="Polar residues" evidence="8">
    <location>
        <begin position="591"/>
        <end position="602"/>
    </location>
</feature>
<feature type="compositionally biased region" description="Low complexity" evidence="8">
    <location>
        <begin position="399"/>
        <end position="410"/>
    </location>
</feature>
<dbReference type="GO" id="GO:0036166">
    <property type="term" value="P:phenotypic switching"/>
    <property type="evidence" value="ECO:0000314"/>
    <property type="project" value="CGD"/>
</dbReference>
<dbReference type="SUPFAM" id="SSF57667">
    <property type="entry name" value="beta-beta-alpha zinc fingers"/>
    <property type="match status" value="2"/>
</dbReference>
<dbReference type="KEGG" id="cal:CAALFM_C113440CA"/>
<evidence type="ECO:0000256" key="1">
    <source>
        <dbReference type="ARBA" id="ARBA00004123"/>
    </source>
</evidence>
<feature type="compositionally biased region" description="Polar residues" evidence="8">
    <location>
        <begin position="471"/>
        <end position="482"/>
    </location>
</feature>
<feature type="domain" description="C2H2-type" evidence="9">
    <location>
        <begin position="97"/>
        <end position="124"/>
    </location>
</feature>
<evidence type="ECO:0000256" key="3">
    <source>
        <dbReference type="ARBA" id="ARBA00022737"/>
    </source>
</evidence>
<evidence type="ECO:0000256" key="5">
    <source>
        <dbReference type="ARBA" id="ARBA00022833"/>
    </source>
</evidence>
<sequence length="648" mass="71263">MNSNSNDEQIQNVNEPVRPRLPSIQQLTNGHIFHQGGNPSHPTDIIIPAVKSPIGGAQSSAIHMPEVQDLQQQQRLQNVNEQLQATPSVKQRLVKRYFCKICAQGFTRKHNMVSHELIHSSLKPHICQVCNLRFRRIHDLKRHEKLHTGEKPYSCSKCLRSFARPDALTRHQNSQNACTGSASVTANSRSDPQTLQTSSSNQSEIITNGNTSPGGINEKSVDSNIANGSSVHINSSSGHREINNQPSHSNSLPVENNEPISPHQLQHPQQHPRIRQLSLPQLQSKSQFPFTNTYYHPPHVPPQAQSYSQINRQPMQTPPSAVPQGGNTSIQNQPNTQPSSLQNQRPPVVYPTNTSFSPSQFSSSTHNLPYYYPYPAYNHYPPPPPPAPSQLLPPFQFQQQQQLGPQSLPVVPLPPHTAPPSLSLTASTQLQTYHQHQNPNDPSKRPLRNSTGDISSVSNLPQTAVIHESKSVASESNPTTTKQQYPPSQNQPYSFGGGGGDPAYPPPLPITNPPHQSAIITTSGSSSTLHPPLNQQIFSSHPSNENVNPPHNTLLHSGSTNRQMDTMPLQGSGGRPVQIAPSSVPPGPRSAPSTAISIPSHNGPQYIPYENYQELYNYTQSLQQSINYLSGNLQKLEDRKSGSDEKPL</sequence>
<dbReference type="PANTHER" id="PTHR24394:SF44">
    <property type="entry name" value="ZINC FINGER PROTEIN 271-LIKE"/>
    <property type="match status" value="1"/>
</dbReference>
<dbReference type="STRING" id="237561.A0A1D8PFN2"/>
<dbReference type="GO" id="GO:0000978">
    <property type="term" value="F:RNA polymerase II cis-regulatory region sequence-specific DNA binding"/>
    <property type="evidence" value="ECO:0000318"/>
    <property type="project" value="GO_Central"/>
</dbReference>
<organism evidence="11 12">
    <name type="scientific">Candida albicans (strain SC5314 / ATCC MYA-2876)</name>
    <name type="common">Yeast</name>
    <dbReference type="NCBI Taxonomy" id="237561"/>
    <lineage>
        <taxon>Eukaryota</taxon>
        <taxon>Fungi</taxon>
        <taxon>Dikarya</taxon>
        <taxon>Ascomycota</taxon>
        <taxon>Saccharomycotina</taxon>
        <taxon>Pichiomycetes</taxon>
        <taxon>Debaryomycetaceae</taxon>
        <taxon>Candida/Lodderomyces clade</taxon>
        <taxon>Candida</taxon>
    </lineage>
</organism>
<feature type="domain" description="C2H2-type" evidence="9">
    <location>
        <begin position="153"/>
        <end position="183"/>
    </location>
</feature>
<evidence type="ECO:0000259" key="9">
    <source>
        <dbReference type="PROSITE" id="PS50157"/>
    </source>
</evidence>
<feature type="compositionally biased region" description="Low complexity" evidence="8">
    <location>
        <begin position="259"/>
        <end position="273"/>
    </location>
</feature>
<dbReference type="InterPro" id="IPR036236">
    <property type="entry name" value="Znf_C2H2_sf"/>
</dbReference>
<feature type="compositionally biased region" description="Polar residues" evidence="8">
    <location>
        <begin position="448"/>
        <end position="462"/>
    </location>
</feature>
<keyword evidence="5" id="KW-0862">Zinc</keyword>
<dbReference type="GeneID" id="3636225"/>
<dbReference type="Gene3D" id="3.30.160.60">
    <property type="entry name" value="Classic Zinc Finger"/>
    <property type="match status" value="3"/>
</dbReference>
<feature type="compositionally biased region" description="Polar residues" evidence="8">
    <location>
        <begin position="533"/>
        <end position="564"/>
    </location>
</feature>
<dbReference type="InParanoid" id="A0A1D8PFN2"/>
<dbReference type="SMART" id="SM00355">
    <property type="entry name" value="ZnF_C2H2"/>
    <property type="match status" value="3"/>
</dbReference>
<accession>A0A1D8PFN2</accession>
<reference evidence="11 12" key="3">
    <citation type="journal article" date="2013" name="Genome Biol.">
        <title>Assembly of a phased diploid Candida albicans genome facilitates allele-specific measurements and provides a simple model for repeat and indel structure.</title>
        <authorList>
            <person name="Muzzey D."/>
            <person name="Schwartz K."/>
            <person name="Weissman J.S."/>
            <person name="Sherlock G."/>
        </authorList>
    </citation>
    <scope>NUCLEOTIDE SEQUENCE [LARGE SCALE GENOMIC DNA]</scope>
    <source>
        <strain evidence="12">SC5314 / ATCC MYA-2876</strain>
    </source>
</reference>
<dbReference type="PANTHER" id="PTHR24394">
    <property type="entry name" value="ZINC FINGER PROTEIN"/>
    <property type="match status" value="1"/>
</dbReference>
<keyword evidence="12" id="KW-1185">Reference proteome</keyword>
<feature type="compositionally biased region" description="Polar residues" evidence="8">
    <location>
        <begin position="322"/>
        <end position="345"/>
    </location>
</feature>
<proteinExistence type="predicted"/>
<keyword evidence="4 7" id="KW-0863">Zinc-finger</keyword>
<feature type="compositionally biased region" description="Low complexity" evidence="8">
    <location>
        <begin position="483"/>
        <end position="494"/>
    </location>
</feature>
<dbReference type="GO" id="GO:0003700">
    <property type="term" value="F:DNA-binding transcription factor activity"/>
    <property type="evidence" value="ECO:0000318"/>
    <property type="project" value="GO_Central"/>
</dbReference>